<feature type="signal peptide" evidence="1">
    <location>
        <begin position="1"/>
        <end position="19"/>
    </location>
</feature>
<dbReference type="Proteomes" id="UP000294498">
    <property type="component" value="Unassembled WGS sequence"/>
</dbReference>
<gene>
    <name evidence="2" type="ORF">EDB95_1243</name>
</gene>
<evidence type="ECO:0000313" key="3">
    <source>
        <dbReference type="Proteomes" id="UP000294498"/>
    </source>
</evidence>
<evidence type="ECO:0000313" key="2">
    <source>
        <dbReference type="EMBL" id="TDX00224.1"/>
    </source>
</evidence>
<sequence length="473" mass="51144">MKKLLVVMLGMSALSHALAQNYQALHGSPYSGSLSNDYNPAAILNSPYTWDLTLLGVQGKFLTNSFNVTNASLLHIPDTFVVKVHSGTFSRNFMGSVDLHLLNGRISINRRSAFGFGLNMRNYVRVSTSSFNYNDSTKKTGSFFTANEGNLPLSANVVQSSWLEGYLTYAHVLYEDDGARLQIGGTLNITRSLSGGYAFASSGTYIPDASGGYQITNIAAQYGYSSNYNNWKNGSPATDEIKEAVKRGRMGASVSIGGEYVQKSGEDWGKEEKSGTDAYIWKLGVALLDMGTNQYTYGNASAVFSGIKGVVTDSMLNTTFGKIQSVPQFSDSVRAKVANFNYIGGRFNIATPARLVVNLDERFSGYWAVDGELSINMTGIHSTLASVQELNLLTITPRWEKSSLGAYLPIEVTDQGHFWVGGAIKAGPVLLGFHNLAWLVSKKAMPNGGGYLAIIIHPGAHEGDGLACPRVKF</sequence>
<dbReference type="EMBL" id="SODV01000001">
    <property type="protein sequence ID" value="TDX00224.1"/>
    <property type="molecule type" value="Genomic_DNA"/>
</dbReference>
<dbReference type="OrthoDB" id="9805336at2"/>
<feature type="chain" id="PRO_5020551400" description="DUF5723 domain-containing protein" evidence="1">
    <location>
        <begin position="20"/>
        <end position="473"/>
    </location>
</feature>
<keyword evidence="3" id="KW-1185">Reference proteome</keyword>
<dbReference type="AlphaFoldDB" id="A0A4R8DQ29"/>
<evidence type="ECO:0000256" key="1">
    <source>
        <dbReference type="SAM" id="SignalP"/>
    </source>
</evidence>
<dbReference type="RefSeq" id="WP_133991599.1">
    <property type="nucleotide sequence ID" value="NZ_SODV01000001.1"/>
</dbReference>
<organism evidence="2 3">
    <name type="scientific">Dinghuibacter silviterrae</name>
    <dbReference type="NCBI Taxonomy" id="1539049"/>
    <lineage>
        <taxon>Bacteria</taxon>
        <taxon>Pseudomonadati</taxon>
        <taxon>Bacteroidota</taxon>
        <taxon>Chitinophagia</taxon>
        <taxon>Chitinophagales</taxon>
        <taxon>Chitinophagaceae</taxon>
        <taxon>Dinghuibacter</taxon>
    </lineage>
</organism>
<proteinExistence type="predicted"/>
<evidence type="ECO:0008006" key="4">
    <source>
        <dbReference type="Google" id="ProtNLM"/>
    </source>
</evidence>
<reference evidence="2 3" key="1">
    <citation type="submission" date="2019-03" db="EMBL/GenBank/DDBJ databases">
        <title>Genomic Encyclopedia of Type Strains, Phase IV (KMG-IV): sequencing the most valuable type-strain genomes for metagenomic binning, comparative biology and taxonomic classification.</title>
        <authorList>
            <person name="Goeker M."/>
        </authorList>
    </citation>
    <scope>NUCLEOTIDE SEQUENCE [LARGE SCALE GENOMIC DNA]</scope>
    <source>
        <strain evidence="2 3">DSM 100059</strain>
    </source>
</reference>
<name>A0A4R8DQ29_9BACT</name>
<comment type="caution">
    <text evidence="2">The sequence shown here is derived from an EMBL/GenBank/DDBJ whole genome shotgun (WGS) entry which is preliminary data.</text>
</comment>
<keyword evidence="1" id="KW-0732">Signal</keyword>
<protein>
    <recommendedName>
        <fullName evidence="4">DUF5723 domain-containing protein</fullName>
    </recommendedName>
</protein>
<accession>A0A4R8DQ29</accession>